<evidence type="ECO:0000313" key="6">
    <source>
        <dbReference type="Proteomes" id="UP000474630"/>
    </source>
</evidence>
<keyword evidence="6" id="KW-1185">Reference proteome</keyword>
<dbReference type="PANTHER" id="PTHR33734:SF22">
    <property type="entry name" value="MEMBRANE-BOUND LYTIC MUREIN TRANSGLYCOSYLASE D"/>
    <property type="match status" value="1"/>
</dbReference>
<dbReference type="PANTHER" id="PTHR33734">
    <property type="entry name" value="LYSM DOMAIN-CONTAINING GPI-ANCHORED PROTEIN 2"/>
    <property type="match status" value="1"/>
</dbReference>
<dbReference type="SUPFAM" id="SSF53822">
    <property type="entry name" value="Periplasmic binding protein-like I"/>
    <property type="match status" value="1"/>
</dbReference>
<dbReference type="Gene3D" id="3.10.350.10">
    <property type="entry name" value="LysM domain"/>
    <property type="match status" value="5"/>
</dbReference>
<protein>
    <submittedName>
        <fullName evidence="5">LysM peptidoglycan-binding domain-containing protein</fullName>
    </submittedName>
</protein>
<keyword evidence="2 3" id="KW-0732">Signal</keyword>
<feature type="domain" description="LysM" evidence="4">
    <location>
        <begin position="39"/>
        <end position="82"/>
    </location>
</feature>
<dbReference type="SMART" id="SM00257">
    <property type="entry name" value="LysM"/>
    <property type="match status" value="5"/>
</dbReference>
<feature type="domain" description="LysM" evidence="4">
    <location>
        <begin position="175"/>
        <end position="225"/>
    </location>
</feature>
<gene>
    <name evidence="5" type="ORF">G0Q07_12255</name>
</gene>
<dbReference type="CDD" id="cd00118">
    <property type="entry name" value="LysM"/>
    <property type="match status" value="5"/>
</dbReference>
<accession>A0A6C0RER5</accession>
<dbReference type="CDD" id="cd06268">
    <property type="entry name" value="PBP1_ABC_transporter_LIVBP-like"/>
    <property type="match status" value="1"/>
</dbReference>
<dbReference type="InterPro" id="IPR018392">
    <property type="entry name" value="LysM"/>
</dbReference>
<evidence type="ECO:0000256" key="3">
    <source>
        <dbReference type="SAM" id="SignalP"/>
    </source>
</evidence>
<dbReference type="RefSeq" id="WP_163346355.1">
    <property type="nucleotide sequence ID" value="NZ_CP048409.1"/>
</dbReference>
<dbReference type="EMBL" id="CP048409">
    <property type="protein sequence ID" value="QIA08436.1"/>
    <property type="molecule type" value="Genomic_DNA"/>
</dbReference>
<dbReference type="InterPro" id="IPR028081">
    <property type="entry name" value="Leu-bd"/>
</dbReference>
<dbReference type="PROSITE" id="PS51782">
    <property type="entry name" value="LYSM"/>
    <property type="match status" value="4"/>
</dbReference>
<dbReference type="Pfam" id="PF13458">
    <property type="entry name" value="Peripla_BP_6"/>
    <property type="match status" value="1"/>
</dbReference>
<evidence type="ECO:0000259" key="4">
    <source>
        <dbReference type="PROSITE" id="PS51782"/>
    </source>
</evidence>
<name>A0A6C0RER5_9BACT</name>
<dbReference type="Gene3D" id="3.40.50.2300">
    <property type="match status" value="2"/>
</dbReference>
<dbReference type="Proteomes" id="UP000474630">
    <property type="component" value="Chromosome"/>
</dbReference>
<dbReference type="GO" id="GO:0008932">
    <property type="term" value="F:lytic endotransglycosylase activity"/>
    <property type="evidence" value="ECO:0007669"/>
    <property type="project" value="TreeGrafter"/>
</dbReference>
<feature type="domain" description="LysM" evidence="4">
    <location>
        <begin position="241"/>
        <end position="284"/>
    </location>
</feature>
<evidence type="ECO:0000313" key="5">
    <source>
        <dbReference type="EMBL" id="QIA08436.1"/>
    </source>
</evidence>
<sequence>MRSLLLLCMAFLMLLPNEPVFGQNFPENEIVVIQGKKFVMHQVRTGETVYSLTKKYGVSQPELEKNNPGINKGLTIGQVLKIPYTEGIDLQNLSTDQKGAPAGFIKYKIESRKETAYSIAKKFGITVEEFYAYNPTVRKIRKRTKLNIPYWEEAEEKKAEPEALTEKPGYGWQIIIHQVVSGETLYSLAKKYGTTEQDIIDLNPEAKQLKTGMTLKIESSASGVGEILPQPVEKDGNRNYIEHIIESGETMWGTTRKYNISEEELKALNPILNTGFPAGAVIKIPVAETNKPLAKPVNEEAFEQHLVKKGETLYGLSKQYNISIPDIKKYNPILDRRNLVSGESILIPNKPSTIFAKPDSDNIEIVDVDSAKLLEEYYAVELPVEIPESCVPDLSVPYSGKTYNVALFLPFYYEANDTLNREDLVIDETTLFTSEEAKVAQDTTIELEERKELFKQFYGGSENFVRFYEGVLLAIDSLHNVGFNVKLNVFDTQRNPDSIRQYFQANEFFQTDLIIGPIFPNVQKEIAAYAAKNRIPIVSPLASQTAITRSNSHYFQVNPSRDYLIHQTAEMVAEEHFNSNFIIVKTSDYSRTTEGQLVELLREKFFNSGLLSSNEGVNFTIYDFENEGAFGLRRIMSKNKENVVYIPSENEGELSVAISNVNNLSSEYSITLIGSNRYPNYSSIQLEQFHNLKLKYIAPYYTDYSNQQTINFIEKYKANFGTEPDNFSFQGYDVTLYFLTALITYGNDFAGCLPYMHSFQMQGNYHFQKLTQFGGYMNEGVSVISYTRDYQVERKRVKGQPRLIMASDN</sequence>
<proteinExistence type="inferred from homology"/>
<feature type="signal peptide" evidence="3">
    <location>
        <begin position="1"/>
        <end position="22"/>
    </location>
</feature>
<feature type="chain" id="PRO_5025568731" evidence="3">
    <location>
        <begin position="23"/>
        <end position="809"/>
    </location>
</feature>
<evidence type="ECO:0000256" key="2">
    <source>
        <dbReference type="ARBA" id="ARBA00022729"/>
    </source>
</evidence>
<organism evidence="5 6">
    <name type="scientific">Draconibacterium halophilum</name>
    <dbReference type="NCBI Taxonomy" id="2706887"/>
    <lineage>
        <taxon>Bacteria</taxon>
        <taxon>Pseudomonadati</taxon>
        <taxon>Bacteroidota</taxon>
        <taxon>Bacteroidia</taxon>
        <taxon>Marinilabiliales</taxon>
        <taxon>Prolixibacteraceae</taxon>
        <taxon>Draconibacterium</taxon>
    </lineage>
</organism>
<dbReference type="AlphaFoldDB" id="A0A6C0RER5"/>
<dbReference type="InterPro" id="IPR028082">
    <property type="entry name" value="Peripla_BP_I"/>
</dbReference>
<comment type="similarity">
    <text evidence="1">Belongs to the leucine-binding protein family.</text>
</comment>
<dbReference type="SUPFAM" id="SSF54106">
    <property type="entry name" value="LysM domain"/>
    <property type="match status" value="4"/>
</dbReference>
<feature type="domain" description="LysM" evidence="4">
    <location>
        <begin position="303"/>
        <end position="347"/>
    </location>
</feature>
<reference evidence="5 6" key="1">
    <citation type="submission" date="2020-02" db="EMBL/GenBank/DDBJ databases">
        <title>Genome sequencing for Draconibacterium sp. strain M1.</title>
        <authorList>
            <person name="Park S.-J."/>
        </authorList>
    </citation>
    <scope>NUCLEOTIDE SEQUENCE [LARGE SCALE GENOMIC DNA]</scope>
    <source>
        <strain evidence="5 6">M1</strain>
    </source>
</reference>
<dbReference type="KEGG" id="drc:G0Q07_12255"/>
<evidence type="ECO:0000256" key="1">
    <source>
        <dbReference type="ARBA" id="ARBA00010062"/>
    </source>
</evidence>
<dbReference type="Pfam" id="PF01476">
    <property type="entry name" value="LysM"/>
    <property type="match status" value="5"/>
</dbReference>
<dbReference type="InterPro" id="IPR036779">
    <property type="entry name" value="LysM_dom_sf"/>
</dbReference>